<dbReference type="PANTHER" id="PTHR46118:SF4">
    <property type="entry name" value="PROTEIN ABHD11"/>
    <property type="match status" value="1"/>
</dbReference>
<accession>A0ABT3T1K7</accession>
<comment type="caution">
    <text evidence="3">The sequence shown here is derived from an EMBL/GenBank/DDBJ whole genome shotgun (WGS) entry which is preliminary data.</text>
</comment>
<dbReference type="Gene3D" id="3.40.50.1820">
    <property type="entry name" value="alpha/beta hydrolase"/>
    <property type="match status" value="1"/>
</dbReference>
<dbReference type="EMBL" id="SHNO01000001">
    <property type="protein sequence ID" value="MCX2976153.1"/>
    <property type="molecule type" value="Genomic_DNA"/>
</dbReference>
<sequence length="284" mass="30479">MVRVVNKPRSYIVVSLSLHVRHAGSGPPVILLHGLFGSGANLGGLSRALREHFSVYSLDLPSHGRSQWLQPLTMSTLTAAVEDGLDHAAYGCAHVVGHSLGGKVAMELALSRPGQVASLTVADIAPVAYSARHDAVFAALEAVAQARCVSRESAASLMREYLVEETVVQFLLTSLVRTGDSVMAWRFDWRGISDAYSSFLAAPVGGRSYEGPVQFIRGAESDYIREEHHPAIDVLFPRASLQVIPGAGHWLHAEQASAFNELVLRFLQSVQGEGNGNRNGEGAC</sequence>
<dbReference type="GO" id="GO:0016787">
    <property type="term" value="F:hydrolase activity"/>
    <property type="evidence" value="ECO:0007669"/>
    <property type="project" value="UniProtKB-KW"/>
</dbReference>
<evidence type="ECO:0000313" key="3">
    <source>
        <dbReference type="EMBL" id="MCX2976153.1"/>
    </source>
</evidence>
<dbReference type="InterPro" id="IPR000639">
    <property type="entry name" value="Epox_hydrolase-like"/>
</dbReference>
<keyword evidence="4" id="KW-1185">Reference proteome</keyword>
<organism evidence="3 4">
    <name type="scientific">Candidatus Marimicrobium litorale</name>
    <dbReference type="NCBI Taxonomy" id="2518991"/>
    <lineage>
        <taxon>Bacteria</taxon>
        <taxon>Pseudomonadati</taxon>
        <taxon>Pseudomonadota</taxon>
        <taxon>Gammaproteobacteria</taxon>
        <taxon>Cellvibrionales</taxon>
        <taxon>Halieaceae</taxon>
        <taxon>Marimicrobium</taxon>
    </lineage>
</organism>
<evidence type="ECO:0000256" key="1">
    <source>
        <dbReference type="ARBA" id="ARBA00022801"/>
    </source>
</evidence>
<protein>
    <submittedName>
        <fullName evidence="3">Alpha/beta fold hydrolase</fullName>
    </submittedName>
</protein>
<keyword evidence="1 3" id="KW-0378">Hydrolase</keyword>
<dbReference type="SUPFAM" id="SSF53474">
    <property type="entry name" value="alpha/beta-Hydrolases"/>
    <property type="match status" value="1"/>
</dbReference>
<gene>
    <name evidence="3" type="ORF">EYC82_02120</name>
</gene>
<dbReference type="Pfam" id="PF12697">
    <property type="entry name" value="Abhydrolase_6"/>
    <property type="match status" value="1"/>
</dbReference>
<evidence type="ECO:0000313" key="4">
    <source>
        <dbReference type="Proteomes" id="UP001143304"/>
    </source>
</evidence>
<evidence type="ECO:0000259" key="2">
    <source>
        <dbReference type="Pfam" id="PF12697"/>
    </source>
</evidence>
<dbReference type="PRINTS" id="PR00412">
    <property type="entry name" value="EPOXHYDRLASE"/>
</dbReference>
<proteinExistence type="predicted"/>
<dbReference type="InterPro" id="IPR029058">
    <property type="entry name" value="AB_hydrolase_fold"/>
</dbReference>
<dbReference type="InterPro" id="IPR000073">
    <property type="entry name" value="AB_hydrolase_1"/>
</dbReference>
<dbReference type="PANTHER" id="PTHR46118">
    <property type="entry name" value="PROTEIN ABHD11"/>
    <property type="match status" value="1"/>
</dbReference>
<name>A0ABT3T1K7_9GAMM</name>
<reference evidence="3" key="1">
    <citation type="submission" date="2019-02" db="EMBL/GenBank/DDBJ databases">
        <authorList>
            <person name="Li S.-H."/>
        </authorList>
    </citation>
    <scope>NUCLEOTIDE SEQUENCE</scope>
    <source>
        <strain evidence="3">IMCC11814</strain>
    </source>
</reference>
<dbReference type="Proteomes" id="UP001143304">
    <property type="component" value="Unassembled WGS sequence"/>
</dbReference>
<feature type="domain" description="AB hydrolase-1" evidence="2">
    <location>
        <begin position="29"/>
        <end position="261"/>
    </location>
</feature>